<accession>A0ACC0QGD7</accession>
<gene>
    <name evidence="1" type="ORF">NCS57_01189900</name>
</gene>
<protein>
    <submittedName>
        <fullName evidence="1">NB-ARC domain-containing protein</fullName>
    </submittedName>
</protein>
<keyword evidence="2" id="KW-1185">Reference proteome</keyword>
<reference evidence="1" key="1">
    <citation type="submission" date="2022-06" db="EMBL/GenBank/DDBJ databases">
        <title>Fusarium solani species complex genomes reveal bases of compartmentalisation and animal pathogenesis.</title>
        <authorList>
            <person name="Tsai I.J."/>
        </authorList>
    </citation>
    <scope>NUCLEOTIDE SEQUENCE</scope>
    <source>
        <strain evidence="1">Fu6.1</strain>
    </source>
</reference>
<organism evidence="1 2">
    <name type="scientific">Fusarium keratoplasticum</name>
    <dbReference type="NCBI Taxonomy" id="1328300"/>
    <lineage>
        <taxon>Eukaryota</taxon>
        <taxon>Fungi</taxon>
        <taxon>Dikarya</taxon>
        <taxon>Ascomycota</taxon>
        <taxon>Pezizomycotina</taxon>
        <taxon>Sordariomycetes</taxon>
        <taxon>Hypocreomycetidae</taxon>
        <taxon>Hypocreales</taxon>
        <taxon>Nectriaceae</taxon>
        <taxon>Fusarium</taxon>
        <taxon>Fusarium solani species complex</taxon>
    </lineage>
</organism>
<dbReference type="EMBL" id="CM046512">
    <property type="protein sequence ID" value="KAI8654445.1"/>
    <property type="molecule type" value="Genomic_DNA"/>
</dbReference>
<sequence>MSAHPAHEQREASHSHFRDRNFINQGNVQGNIYYGLPHPPARAGVVRVIPYPRNEDLVRRGDLIDRLDKLLPPTPGSHSAALWGLGGSGKTQIALDYAYRRCDADDECPIFWVHTDNEATFTSDYKTIGKKLGVDERLDGPDLLDAVRDGIEAQRKWLMVFDNADDLKLFGVGRQEKGDGTKENQSLRKYIPCASQGTVLWTSRDAHIAGTLVGPRCGIEVRSMAMDEATILLARVRDEPPIVGEVSGGAGANALLEELQCLPLAISQAGAYMRRMSMTAEQYLALLRQGQTRWEVLKISDADRHRRPEVSNSVLETWRISTERIRVESEMSYRILHVIAYVDSQDIPHELMTAAASRCTTYNIGGETSTRYATELKVLEAATRLKEFSFLSLRQTEDSGRSYEMHKLMQEAIRYGLGVRGPMKTTVGKAPGVKSGLNKPEKGEAYYSGMALQVVDGLFPPSEPTSWGRCEQYMTHAIRVGEWAEVSGTEIETSALLQRVSHFLYERGRWREKEPVDGRALDLRRDVLGEKHPDTIRSMASLASTYHQQGRYDEAEKLKDEALDLRRDVLGEKHPDTIRSMAELAATYHAQGRYDEDEEISVKVLDLRRDVLREKHPNTIESMAELATTYHAQGRYDEAEKLKDEALDLRREVLGEKHPDTIESMASLASTYHQQGRYDEAEKLKDETLDLRRDVLGEKHPDTIGSMADLAATYHAQGRYDEDEEISVKVLDLRRDVLGEKHPDTISSMASLASTYHQQGRYDEAEKLKDEALDLRRDVLWEKHPDTIRSMADLASTYHAQGRYDEAEKLKDEALELRRDVLGEKHPDTISSMASLATTYYAQGRYDEDEEIAVKVLDLRRDVLREKHPDTIWSMADLAATYHAQGRHNEATEIVAKVLDLRRDVLGEKHPDTIWSMAELATTYHTQGRYDEAEGIYFEVLELRRDVLGEKHPDTISSMASLATTYYAQGRYDEDEEIAVKVLDLRRDVLGEKHPDTIDSMADLAATYHGQGRYDEALHLHQTALELRRHVLGENHPDTMQSMASLASTQEALQQLPSLVESVQSLAVAQVGGSGEEGEPRHRSV</sequence>
<comment type="caution">
    <text evidence="1">The sequence shown here is derived from an EMBL/GenBank/DDBJ whole genome shotgun (WGS) entry which is preliminary data.</text>
</comment>
<evidence type="ECO:0000313" key="2">
    <source>
        <dbReference type="Proteomes" id="UP001065298"/>
    </source>
</evidence>
<evidence type="ECO:0000313" key="1">
    <source>
        <dbReference type="EMBL" id="KAI8654445.1"/>
    </source>
</evidence>
<name>A0ACC0QGD7_9HYPO</name>
<proteinExistence type="predicted"/>
<dbReference type="Proteomes" id="UP001065298">
    <property type="component" value="Chromosome 10"/>
</dbReference>